<dbReference type="EMBL" id="LT976981">
    <property type="protein sequence ID" value="SOZ74718.1"/>
    <property type="molecule type" value="Genomic_DNA"/>
</dbReference>
<name>A0A375EC35_9BURK</name>
<geneLocation type="plasmid" evidence="1">
    <name>CBM2613_p</name>
</geneLocation>
<organism evidence="1 3">
    <name type="scientific">Cupriavidus taiwanensis</name>
    <dbReference type="NCBI Taxonomy" id="164546"/>
    <lineage>
        <taxon>Bacteria</taxon>
        <taxon>Pseudomonadati</taxon>
        <taxon>Pseudomonadota</taxon>
        <taxon>Betaproteobacteria</taxon>
        <taxon>Burkholderiales</taxon>
        <taxon>Burkholderiaceae</taxon>
        <taxon>Cupriavidus</taxon>
    </lineage>
</organism>
<geneLocation type="plasmid" evidence="2">
    <name>I</name>
</geneLocation>
<reference evidence="2 3" key="2">
    <citation type="submission" date="2018-01" db="EMBL/GenBank/DDBJ databases">
        <authorList>
            <person name="Gaut B.S."/>
            <person name="Morton B.R."/>
            <person name="Clegg M.T."/>
            <person name="Duvall M.R."/>
        </authorList>
    </citation>
    <scope>NUCLEOTIDE SEQUENCE [LARGE SCALE GENOMIC DNA]</scope>
    <source>
        <strain evidence="2">Cupriavidus taiwanensis STM 8555</strain>
        <plasmid evidence="2">I</plasmid>
        <plasmid evidence="3">Plasmid cbm2613_p</plasmid>
    </source>
</reference>
<dbReference type="AlphaFoldDB" id="A0A375EC35"/>
<protein>
    <submittedName>
        <fullName evidence="1">Uncharacterized protein</fullName>
    </submittedName>
</protein>
<geneLocation type="plasmid" evidence="3">
    <name>cbm2613_p</name>
</geneLocation>
<dbReference type="EMBL" id="LT984809">
    <property type="protein sequence ID" value="SPD49215.1"/>
    <property type="molecule type" value="Genomic_DNA"/>
</dbReference>
<reference evidence="1" key="1">
    <citation type="submission" date="2018-01" db="EMBL/GenBank/DDBJ databases">
        <authorList>
            <person name="Clerissi C."/>
        </authorList>
    </citation>
    <scope>NUCLEOTIDE SEQUENCE</scope>
    <source>
        <strain evidence="1">Cupriavidus taiwanensis STM 8556</strain>
        <plasmid evidence="1">CBM2613_p</plasmid>
    </source>
</reference>
<dbReference type="Proteomes" id="UP000256952">
    <property type="component" value="Plasmid CBM2613_p"/>
</dbReference>
<proteinExistence type="predicted"/>
<evidence type="ECO:0000313" key="1">
    <source>
        <dbReference type="EMBL" id="SOZ74718.1"/>
    </source>
</evidence>
<accession>A0A375EC35</accession>
<gene>
    <name evidence="2" type="ORF">CBM2612_P0560</name>
    <name evidence="1" type="ORF">CBM2613_P60102</name>
</gene>
<keyword evidence="1" id="KW-0614">Plasmid</keyword>
<evidence type="ECO:0000313" key="2">
    <source>
        <dbReference type="EMBL" id="SPD49215.1"/>
    </source>
</evidence>
<evidence type="ECO:0000313" key="3">
    <source>
        <dbReference type="Proteomes" id="UP000256952"/>
    </source>
</evidence>
<sequence length="102" mass="11833">MRADIYMWKNSLVTNHRMTGMSYMDDLAFDPRLTGYAHRLGIELPLEVGLVEWKGRSYYHVSGVDREGRRVLIEVFIINSRGTLQAVLAFEYPPPIRNLYPS</sequence>